<dbReference type="SUPFAM" id="SSF53254">
    <property type="entry name" value="Phosphoglycerate mutase-like"/>
    <property type="match status" value="1"/>
</dbReference>
<comment type="caution">
    <text evidence="1">The sequence shown here is derived from an EMBL/GenBank/DDBJ whole genome shotgun (WGS) entry which is preliminary data.</text>
</comment>
<dbReference type="EMBL" id="MZXV01000041">
    <property type="protein sequence ID" value="PZV36752.1"/>
    <property type="molecule type" value="Genomic_DNA"/>
</dbReference>
<sequence>MLIIRHAEKPDSGTGLSPAGEARAQAYVGYFQHLMLNGVEFRPDTLIATADSPNSARERLTLTPLSQALGIPIDLRFSNKDLAGLVHVLTSEAHGKSVLIAWHHGTLPQIIEALGGDPHALLPDGYWPDNVFDTVVVLRYDHDGKFIPGSEQLVHEDFAHPPGLIGGANSQ</sequence>
<evidence type="ECO:0000313" key="2">
    <source>
        <dbReference type="Proteomes" id="UP000248616"/>
    </source>
</evidence>
<dbReference type="Gene3D" id="3.40.50.1240">
    <property type="entry name" value="Phosphoglycerate mutase-like"/>
    <property type="match status" value="1"/>
</dbReference>
<organism evidence="1 2">
    <name type="scientific">Mesorhizobium kowhaii</name>
    <dbReference type="NCBI Taxonomy" id="1300272"/>
    <lineage>
        <taxon>Bacteria</taxon>
        <taxon>Pseudomonadati</taxon>
        <taxon>Pseudomonadota</taxon>
        <taxon>Alphaproteobacteria</taxon>
        <taxon>Hyphomicrobiales</taxon>
        <taxon>Phyllobacteriaceae</taxon>
        <taxon>Mesorhizobium</taxon>
    </lineage>
</organism>
<keyword evidence="1" id="KW-0282">Flagellum</keyword>
<accession>A0A2W7C128</accession>
<protein>
    <submittedName>
        <fullName evidence="1">Flagellar basal body-associated protein FliL</fullName>
    </submittedName>
</protein>
<dbReference type="AlphaFoldDB" id="A0A2W7C128"/>
<reference evidence="2" key="1">
    <citation type="submission" date="2017-03" db="EMBL/GenBank/DDBJ databases">
        <authorList>
            <person name="Safronova V.I."/>
            <person name="Sazanova A.L."/>
            <person name="Chirak E.R."/>
        </authorList>
    </citation>
    <scope>NUCLEOTIDE SEQUENCE [LARGE SCALE GENOMIC DNA]</scope>
    <source>
        <strain evidence="2">Ach-343</strain>
    </source>
</reference>
<dbReference type="Proteomes" id="UP000248616">
    <property type="component" value="Unassembled WGS sequence"/>
</dbReference>
<dbReference type="OrthoDB" id="8448116at2"/>
<dbReference type="InterPro" id="IPR029033">
    <property type="entry name" value="His_PPase_superfam"/>
</dbReference>
<keyword evidence="1" id="KW-0969">Cilium</keyword>
<evidence type="ECO:0000313" key="1">
    <source>
        <dbReference type="EMBL" id="PZV36752.1"/>
    </source>
</evidence>
<name>A0A2W7C128_9HYPH</name>
<proteinExistence type="predicted"/>
<keyword evidence="2" id="KW-1185">Reference proteome</keyword>
<keyword evidence="1" id="KW-0966">Cell projection</keyword>
<gene>
    <name evidence="1" type="ORF">B5V02_20195</name>
</gene>